<feature type="region of interest" description="Disordered" evidence="1">
    <location>
        <begin position="30"/>
        <end position="65"/>
    </location>
</feature>
<name>E8LDH6_9FIRM</name>
<dbReference type="EMBL" id="AEVN01000035">
    <property type="protein sequence ID" value="EFY05091.1"/>
    <property type="molecule type" value="Genomic_DNA"/>
</dbReference>
<keyword evidence="2" id="KW-0732">Signal</keyword>
<evidence type="ECO:0000256" key="2">
    <source>
        <dbReference type="SAM" id="SignalP"/>
    </source>
</evidence>
<protein>
    <submittedName>
        <fullName evidence="3">Uncharacterized protein</fullName>
    </submittedName>
</protein>
<sequence>MMTTLTKYMKKTTAIAMAAMVLSLPLASVASAHERHDAPPPRHSDRYDRHDRYDKHDRYDRHDRYDKRYKNDNYVTKKDSNKKATTSFIIGAVLGAVIAKNT</sequence>
<organism evidence="3 4">
    <name type="scientific">Phascolarctobacterium succinatutens YIT 12067</name>
    <dbReference type="NCBI Taxonomy" id="626939"/>
    <lineage>
        <taxon>Bacteria</taxon>
        <taxon>Bacillati</taxon>
        <taxon>Bacillota</taxon>
        <taxon>Negativicutes</taxon>
        <taxon>Acidaminococcales</taxon>
        <taxon>Acidaminococcaceae</taxon>
        <taxon>Phascolarctobacterium</taxon>
    </lineage>
</organism>
<evidence type="ECO:0000313" key="4">
    <source>
        <dbReference type="Proteomes" id="UP000004923"/>
    </source>
</evidence>
<dbReference type="HOGENOM" id="CLU_2274748_0_0_9"/>
<accession>E8LDH6</accession>
<evidence type="ECO:0000313" key="3">
    <source>
        <dbReference type="EMBL" id="EFY05091.1"/>
    </source>
</evidence>
<evidence type="ECO:0000256" key="1">
    <source>
        <dbReference type="SAM" id="MobiDB-lite"/>
    </source>
</evidence>
<feature type="signal peptide" evidence="2">
    <location>
        <begin position="1"/>
        <end position="32"/>
    </location>
</feature>
<proteinExistence type="predicted"/>
<dbReference type="AlphaFoldDB" id="E8LDH6"/>
<comment type="caution">
    <text evidence="3">The sequence shown here is derived from an EMBL/GenBank/DDBJ whole genome shotgun (WGS) entry which is preliminary data.</text>
</comment>
<dbReference type="Proteomes" id="UP000004923">
    <property type="component" value="Unassembled WGS sequence"/>
</dbReference>
<gene>
    <name evidence="3" type="ORF">HMPREF9443_00903</name>
</gene>
<reference evidence="3 4" key="1">
    <citation type="submission" date="2011-01" db="EMBL/GenBank/DDBJ databases">
        <authorList>
            <person name="Weinstock G."/>
            <person name="Sodergren E."/>
            <person name="Clifton S."/>
            <person name="Fulton L."/>
            <person name="Fulton B."/>
            <person name="Courtney L."/>
            <person name="Fronick C."/>
            <person name="Harrison M."/>
            <person name="Strong C."/>
            <person name="Farmer C."/>
            <person name="Delahaunty K."/>
            <person name="Markovic C."/>
            <person name="Hall O."/>
            <person name="Minx P."/>
            <person name="Tomlinson C."/>
            <person name="Mitreva M."/>
            <person name="Hou S."/>
            <person name="Chen J."/>
            <person name="Wollam A."/>
            <person name="Pepin K.H."/>
            <person name="Johnson M."/>
            <person name="Bhonagiri V."/>
            <person name="Zhang X."/>
            <person name="Suruliraj S."/>
            <person name="Warren W."/>
            <person name="Chinwalla A."/>
            <person name="Mardis E.R."/>
            <person name="Wilson R.K."/>
        </authorList>
    </citation>
    <scope>NUCLEOTIDE SEQUENCE [LARGE SCALE GENOMIC DNA]</scope>
    <source>
        <strain evidence="3 4">YIT 12067</strain>
    </source>
</reference>
<dbReference type="RefSeq" id="WP_009145283.1">
    <property type="nucleotide sequence ID" value="NZ_GL830877.1"/>
</dbReference>
<feature type="chain" id="PRO_5003226919" evidence="2">
    <location>
        <begin position="33"/>
        <end position="102"/>
    </location>
</feature>
<keyword evidence="4" id="KW-1185">Reference proteome</keyword>
<feature type="compositionally biased region" description="Basic and acidic residues" evidence="1">
    <location>
        <begin position="32"/>
        <end position="65"/>
    </location>
</feature>